<dbReference type="AlphaFoldDB" id="A0AAV2ZBU6"/>
<accession>A0AAV2ZBU6</accession>
<evidence type="ECO:0000313" key="2">
    <source>
        <dbReference type="Proteomes" id="UP001146120"/>
    </source>
</evidence>
<reference evidence="1" key="2">
    <citation type="journal article" date="2023" name="Microbiol Resour">
        <title>Decontamination and Annotation of the Draft Genome Sequence of the Oomycete Lagenidium giganteum ARSEF 373.</title>
        <authorList>
            <person name="Morgan W.R."/>
            <person name="Tartar A."/>
        </authorList>
    </citation>
    <scope>NUCLEOTIDE SEQUENCE</scope>
    <source>
        <strain evidence="1">ARSEF 373</strain>
    </source>
</reference>
<dbReference type="EMBL" id="DAKRPA010000010">
    <property type="protein sequence ID" value="DBA04237.1"/>
    <property type="molecule type" value="Genomic_DNA"/>
</dbReference>
<reference evidence="1" key="1">
    <citation type="submission" date="2022-11" db="EMBL/GenBank/DDBJ databases">
        <authorList>
            <person name="Morgan W.R."/>
            <person name="Tartar A."/>
        </authorList>
    </citation>
    <scope>NUCLEOTIDE SEQUENCE</scope>
    <source>
        <strain evidence="1">ARSEF 373</strain>
    </source>
</reference>
<sequence>MLMTYCHTCLNNGNQISDFFRSDPPSLAEYFA</sequence>
<proteinExistence type="predicted"/>
<keyword evidence="2" id="KW-1185">Reference proteome</keyword>
<organism evidence="1 2">
    <name type="scientific">Lagenidium giganteum</name>
    <dbReference type="NCBI Taxonomy" id="4803"/>
    <lineage>
        <taxon>Eukaryota</taxon>
        <taxon>Sar</taxon>
        <taxon>Stramenopiles</taxon>
        <taxon>Oomycota</taxon>
        <taxon>Peronosporomycetes</taxon>
        <taxon>Pythiales</taxon>
        <taxon>Pythiaceae</taxon>
    </lineage>
</organism>
<comment type="caution">
    <text evidence="1">The sequence shown here is derived from an EMBL/GenBank/DDBJ whole genome shotgun (WGS) entry which is preliminary data.</text>
</comment>
<name>A0AAV2ZBU6_9STRA</name>
<protein>
    <submittedName>
        <fullName evidence="1">Uncharacterized protein</fullName>
    </submittedName>
</protein>
<gene>
    <name evidence="1" type="ORF">N0F65_009472</name>
</gene>
<dbReference type="Proteomes" id="UP001146120">
    <property type="component" value="Unassembled WGS sequence"/>
</dbReference>
<evidence type="ECO:0000313" key="1">
    <source>
        <dbReference type="EMBL" id="DBA04237.1"/>
    </source>
</evidence>